<evidence type="ECO:0000313" key="2">
    <source>
        <dbReference type="Proteomes" id="UP000214747"/>
    </source>
</evidence>
<organism evidence="1 2">
    <name type="scientific">Herbaspirillum aquaticum</name>
    <dbReference type="NCBI Taxonomy" id="568783"/>
    <lineage>
        <taxon>Bacteria</taxon>
        <taxon>Pseudomonadati</taxon>
        <taxon>Pseudomonadota</taxon>
        <taxon>Betaproteobacteria</taxon>
        <taxon>Burkholderiales</taxon>
        <taxon>Oxalobacteraceae</taxon>
        <taxon>Herbaspirillum</taxon>
    </lineage>
</organism>
<comment type="caution">
    <text evidence="1">The sequence shown here is derived from an EMBL/GenBank/DDBJ whole genome shotgun (WGS) entry which is preliminary data.</text>
</comment>
<gene>
    <name evidence="1" type="ORF">CEJ45_10105</name>
</gene>
<dbReference type="EMBL" id="NJGV01000008">
    <property type="protein sequence ID" value="OWY34644.1"/>
    <property type="molecule type" value="Genomic_DNA"/>
</dbReference>
<reference evidence="1 2" key="1">
    <citation type="journal article" date="2010" name="Int. J. Syst. Evol. Microbiol.">
        <title>Reclassification of Herbaspirillum putei as a later heterotypic synonym of Herbaspirillum huttiense, with the description of H. huttiense subsp. huttiense subsp. nov. and H. huttiense subsp. putei subsp. nov., comb. nov., and description of Herbaspirillum aquaticum sp. nov.</title>
        <authorList>
            <person name="Dobritsa A.P."/>
            <person name="Reddy M.C."/>
            <person name="Samadpour M."/>
        </authorList>
    </citation>
    <scope>NUCLEOTIDE SEQUENCE [LARGE SCALE GENOMIC DNA]</scope>
    <source>
        <strain evidence="1 2">IEH 4430</strain>
    </source>
</reference>
<dbReference type="RefSeq" id="WP_088755008.1">
    <property type="nucleotide sequence ID" value="NZ_JARJFG010000010.1"/>
</dbReference>
<dbReference type="InterPro" id="IPR058240">
    <property type="entry name" value="rSAM_sf"/>
</dbReference>
<name>A0A225STZ1_9BURK</name>
<evidence type="ECO:0008006" key="3">
    <source>
        <dbReference type="Google" id="ProtNLM"/>
    </source>
</evidence>
<dbReference type="AlphaFoldDB" id="A0A225STZ1"/>
<dbReference type="Proteomes" id="UP000214747">
    <property type="component" value="Unassembled WGS sequence"/>
</dbReference>
<protein>
    <recommendedName>
        <fullName evidence="3">Radical SAM protein</fullName>
    </recommendedName>
</protein>
<sequence length="391" mass="45172">MSSVASNFTIIVNWKERGFGCRKSCGYCNWRDSALLPHGVQSKEAIDAFVRQCRKSFITISGGADPLYDFEVNHAKLLSMIRIIQTHRLKVRLITREIEEVGKLNGFVDYVSISLEPDVLEKIPAYEAQWHGMDVEFSLVLPPLPTSGIVQLLPQYESLWRRLGRRLVLRENLNSIFHLDFTRLSFRHSGIVFVPRSVCLQGRYLAKADHNGHDIIQDNAELLRFLLRRPDTFLFGGVAKHLAAPYLYPEYGDIDLLVTSQQPQAVLEQEFGYLFKQTSPESAYPRYCLGRSKKAAKPIQLIRVASEEDAKRFIFSGQYDVDRIGFNKHRFFCDPTLNADSVLQALKAKHATRWHESRDMQLFHESRPQIEQRHKMKLIRRGFHITEQPEL</sequence>
<proteinExistence type="predicted"/>
<keyword evidence="2" id="KW-1185">Reference proteome</keyword>
<accession>A0A225STZ1</accession>
<dbReference type="SUPFAM" id="SSF102114">
    <property type="entry name" value="Radical SAM enzymes"/>
    <property type="match status" value="1"/>
</dbReference>
<evidence type="ECO:0000313" key="1">
    <source>
        <dbReference type="EMBL" id="OWY34644.1"/>
    </source>
</evidence>